<gene>
    <name evidence="2" type="ORF">ILEXP_LOCUS23124</name>
</gene>
<evidence type="ECO:0000256" key="1">
    <source>
        <dbReference type="SAM" id="MobiDB-lite"/>
    </source>
</evidence>
<accession>A0ABC8SC46</accession>
<name>A0ABC8SC46_9AQUA</name>
<comment type="caution">
    <text evidence="2">The sequence shown here is derived from an EMBL/GenBank/DDBJ whole genome shotgun (WGS) entry which is preliminary data.</text>
</comment>
<feature type="region of interest" description="Disordered" evidence="1">
    <location>
        <begin position="107"/>
        <end position="152"/>
    </location>
</feature>
<dbReference type="AlphaFoldDB" id="A0ABC8SC46"/>
<keyword evidence="3" id="KW-1185">Reference proteome</keyword>
<sequence length="152" mass="16634">MSFSILKLVVGPNPPVIKPNESHAKRPRIPMVKIALVPLQIRSKEEEKQADKTFTRVSRRDIALCLTAASVSGFTLFSPEHAEARISRAEMKRIIMEKLEMLRAKAGLTNSKVETGEKIPPPQPLEKGKKSSPPLPSLLNGAAAPLVEPTLP</sequence>
<protein>
    <submittedName>
        <fullName evidence="2">Uncharacterized protein</fullName>
    </submittedName>
</protein>
<dbReference type="EMBL" id="CAUOFW020002580">
    <property type="protein sequence ID" value="CAK9154769.1"/>
    <property type="molecule type" value="Genomic_DNA"/>
</dbReference>
<evidence type="ECO:0000313" key="2">
    <source>
        <dbReference type="EMBL" id="CAK9154769.1"/>
    </source>
</evidence>
<reference evidence="2 3" key="1">
    <citation type="submission" date="2024-02" db="EMBL/GenBank/DDBJ databases">
        <authorList>
            <person name="Vignale AGUSTIN F."/>
            <person name="Sosa J E."/>
            <person name="Modenutti C."/>
        </authorList>
    </citation>
    <scope>NUCLEOTIDE SEQUENCE [LARGE SCALE GENOMIC DNA]</scope>
</reference>
<proteinExistence type="predicted"/>
<evidence type="ECO:0000313" key="3">
    <source>
        <dbReference type="Proteomes" id="UP001642360"/>
    </source>
</evidence>
<dbReference type="Proteomes" id="UP001642360">
    <property type="component" value="Unassembled WGS sequence"/>
</dbReference>
<organism evidence="2 3">
    <name type="scientific">Ilex paraguariensis</name>
    <name type="common">yerba mate</name>
    <dbReference type="NCBI Taxonomy" id="185542"/>
    <lineage>
        <taxon>Eukaryota</taxon>
        <taxon>Viridiplantae</taxon>
        <taxon>Streptophyta</taxon>
        <taxon>Embryophyta</taxon>
        <taxon>Tracheophyta</taxon>
        <taxon>Spermatophyta</taxon>
        <taxon>Magnoliopsida</taxon>
        <taxon>eudicotyledons</taxon>
        <taxon>Gunneridae</taxon>
        <taxon>Pentapetalae</taxon>
        <taxon>asterids</taxon>
        <taxon>campanulids</taxon>
        <taxon>Aquifoliales</taxon>
        <taxon>Aquifoliaceae</taxon>
        <taxon>Ilex</taxon>
    </lineage>
</organism>